<dbReference type="GeneTree" id="ENSGT01150000286922"/>
<reference evidence="7" key="2">
    <citation type="submission" date="2025-09" db="UniProtKB">
        <authorList>
            <consortium name="Ensembl"/>
        </authorList>
    </citation>
    <scope>IDENTIFICATION</scope>
</reference>
<evidence type="ECO:0000313" key="8">
    <source>
        <dbReference type="Proteomes" id="UP000257200"/>
    </source>
</evidence>
<dbReference type="Ensembl" id="ENSAPOT00000020926.1">
    <property type="protein sequence ID" value="ENSAPOP00000012932.1"/>
    <property type="gene ID" value="ENSAPOG00000015659.1"/>
</dbReference>
<keyword evidence="2 4" id="KW-0863">Zinc-finger</keyword>
<dbReference type="CDD" id="cd19769">
    <property type="entry name" value="Bbox2_TRIM16-like"/>
    <property type="match status" value="1"/>
</dbReference>
<feature type="domain" description="RING-type" evidence="5">
    <location>
        <begin position="15"/>
        <end position="58"/>
    </location>
</feature>
<dbReference type="PROSITE" id="PS50119">
    <property type="entry name" value="ZF_BBOX"/>
    <property type="match status" value="1"/>
</dbReference>
<evidence type="ECO:0000259" key="5">
    <source>
        <dbReference type="PROSITE" id="PS50089"/>
    </source>
</evidence>
<protein>
    <recommendedName>
        <fullName evidence="9">RING-type domain-containing protein</fullName>
    </recommendedName>
</protein>
<feature type="domain" description="B box-type" evidence="6">
    <location>
        <begin position="143"/>
        <end position="183"/>
    </location>
</feature>
<dbReference type="InterPro" id="IPR013083">
    <property type="entry name" value="Znf_RING/FYVE/PHD"/>
</dbReference>
<dbReference type="SMART" id="SM00336">
    <property type="entry name" value="BBOX"/>
    <property type="match status" value="1"/>
</dbReference>
<dbReference type="Gene3D" id="3.30.160.60">
    <property type="entry name" value="Classic Zinc Finger"/>
    <property type="match status" value="1"/>
</dbReference>
<dbReference type="PROSITE" id="PS00518">
    <property type="entry name" value="ZF_RING_1"/>
    <property type="match status" value="1"/>
</dbReference>
<reference evidence="7" key="1">
    <citation type="submission" date="2025-08" db="UniProtKB">
        <authorList>
            <consortium name="Ensembl"/>
        </authorList>
    </citation>
    <scope>IDENTIFICATION</scope>
</reference>
<dbReference type="InParanoid" id="A0A3Q1FAM1"/>
<dbReference type="PROSITE" id="PS50089">
    <property type="entry name" value="ZF_RING_2"/>
    <property type="match status" value="1"/>
</dbReference>
<dbReference type="GO" id="GO:0008270">
    <property type="term" value="F:zinc ion binding"/>
    <property type="evidence" value="ECO:0007669"/>
    <property type="project" value="UniProtKB-KW"/>
</dbReference>
<dbReference type="Gene3D" id="3.30.40.10">
    <property type="entry name" value="Zinc/RING finger domain, C3HC4 (zinc finger)"/>
    <property type="match status" value="1"/>
</dbReference>
<dbReference type="SUPFAM" id="SSF57845">
    <property type="entry name" value="B-box zinc-binding domain"/>
    <property type="match status" value="1"/>
</dbReference>
<evidence type="ECO:0000313" key="7">
    <source>
        <dbReference type="Ensembl" id="ENSAPOP00000012932.1"/>
    </source>
</evidence>
<dbReference type="InterPro" id="IPR051051">
    <property type="entry name" value="E3_ubiq-ligase_TRIM/RNF"/>
</dbReference>
<sequence length="222" mass="25313">MAQKGVELDSEKLSCSICLDLLKDPVTIPCGHSYCMECIKDHWDVEDWRGICSCPQCRKTFKTRPNLDKNVLLAEFMEDLKKTGLQAAAGPEDVSCDVCMKRKMKAVKSCFVCLASYCEKHLQPHYESPPFKKHKLARPSRNLHENICSRHHKLMEIFCRTDQLLLCSLCCVEEHKGHDVVSAAAERTERQKQLEASRQNVQQRIRGRENDVVLGSNPALKV</sequence>
<evidence type="ECO:0000256" key="4">
    <source>
        <dbReference type="PROSITE-ProRule" id="PRU00024"/>
    </source>
</evidence>
<organism evidence="7 8">
    <name type="scientific">Acanthochromis polyacanthus</name>
    <name type="common">spiny chromis</name>
    <dbReference type="NCBI Taxonomy" id="80966"/>
    <lineage>
        <taxon>Eukaryota</taxon>
        <taxon>Metazoa</taxon>
        <taxon>Chordata</taxon>
        <taxon>Craniata</taxon>
        <taxon>Vertebrata</taxon>
        <taxon>Euteleostomi</taxon>
        <taxon>Actinopterygii</taxon>
        <taxon>Neopterygii</taxon>
        <taxon>Teleostei</taxon>
        <taxon>Neoteleostei</taxon>
        <taxon>Acanthomorphata</taxon>
        <taxon>Ovalentaria</taxon>
        <taxon>Pomacentridae</taxon>
        <taxon>Acanthochromis</taxon>
    </lineage>
</organism>
<dbReference type="InterPro" id="IPR000315">
    <property type="entry name" value="Znf_B-box"/>
</dbReference>
<dbReference type="AlphaFoldDB" id="A0A3Q1FAM1"/>
<dbReference type="SUPFAM" id="SSF57850">
    <property type="entry name" value="RING/U-box"/>
    <property type="match status" value="1"/>
</dbReference>
<evidence type="ECO:0000259" key="6">
    <source>
        <dbReference type="PROSITE" id="PS50119"/>
    </source>
</evidence>
<name>A0A3Q1FAM1_9TELE</name>
<dbReference type="Proteomes" id="UP000257200">
    <property type="component" value="Unplaced"/>
</dbReference>
<dbReference type="PANTHER" id="PTHR25465:SF5">
    <property type="entry name" value="E3 UBIQUITIN_ISG15 LIGASE TRIM25-RELATED"/>
    <property type="match status" value="1"/>
</dbReference>
<dbReference type="Pfam" id="PF15227">
    <property type="entry name" value="zf-C3HC4_4"/>
    <property type="match status" value="1"/>
</dbReference>
<dbReference type="SMART" id="SM00184">
    <property type="entry name" value="RING"/>
    <property type="match status" value="1"/>
</dbReference>
<evidence type="ECO:0008006" key="9">
    <source>
        <dbReference type="Google" id="ProtNLM"/>
    </source>
</evidence>
<dbReference type="InterPro" id="IPR001841">
    <property type="entry name" value="Znf_RING"/>
</dbReference>
<dbReference type="Gene3D" id="4.10.830.40">
    <property type="match status" value="1"/>
</dbReference>
<accession>A0A3Q1FAM1</accession>
<proteinExistence type="predicted"/>
<keyword evidence="3" id="KW-0862">Zinc</keyword>
<dbReference type="PANTHER" id="PTHR25465">
    <property type="entry name" value="B-BOX DOMAIN CONTAINING"/>
    <property type="match status" value="1"/>
</dbReference>
<evidence type="ECO:0000256" key="3">
    <source>
        <dbReference type="ARBA" id="ARBA00022833"/>
    </source>
</evidence>
<evidence type="ECO:0000256" key="2">
    <source>
        <dbReference type="ARBA" id="ARBA00022771"/>
    </source>
</evidence>
<dbReference type="Pfam" id="PF00643">
    <property type="entry name" value="zf-B_box"/>
    <property type="match status" value="1"/>
</dbReference>
<dbReference type="InterPro" id="IPR017907">
    <property type="entry name" value="Znf_RING_CS"/>
</dbReference>
<keyword evidence="8" id="KW-1185">Reference proteome</keyword>
<evidence type="ECO:0000256" key="1">
    <source>
        <dbReference type="ARBA" id="ARBA00022723"/>
    </source>
</evidence>
<keyword evidence="1" id="KW-0479">Metal-binding</keyword>
<dbReference type="STRING" id="80966.ENSAPOP00000012932"/>